<evidence type="ECO:0000259" key="1">
    <source>
        <dbReference type="Pfam" id="PF13524"/>
    </source>
</evidence>
<keyword evidence="2" id="KW-0328">Glycosyltransferase</keyword>
<dbReference type="RefSeq" id="WP_209841802.1">
    <property type="nucleotide sequence ID" value="NZ_JAGGJP010000012.1"/>
</dbReference>
<reference evidence="3" key="1">
    <citation type="journal article" date="2019" name="Int. J. Syst. Evol. Microbiol.">
        <title>The Global Catalogue of Microorganisms (GCM) 10K type strain sequencing project: providing services to taxonomists for standard genome sequencing and annotation.</title>
        <authorList>
            <consortium name="The Broad Institute Genomics Platform"/>
            <consortium name="The Broad Institute Genome Sequencing Center for Infectious Disease"/>
            <person name="Wu L."/>
            <person name="Ma J."/>
        </authorList>
    </citation>
    <scope>NUCLEOTIDE SEQUENCE [LARGE SCALE GENOMIC DNA]</scope>
    <source>
        <strain evidence="3">KACC 11588</strain>
    </source>
</reference>
<dbReference type="Proteomes" id="UP001596056">
    <property type="component" value="Unassembled WGS sequence"/>
</dbReference>
<protein>
    <submittedName>
        <fullName evidence="2">Glycosyltransferase</fullName>
        <ecNumber evidence="2">2.4.-.-</ecNumber>
    </submittedName>
</protein>
<name>A0ABW0SEA9_9RHOB</name>
<dbReference type="SUPFAM" id="SSF48452">
    <property type="entry name" value="TPR-like"/>
    <property type="match status" value="1"/>
</dbReference>
<dbReference type="Pfam" id="PF14559">
    <property type="entry name" value="TPR_19"/>
    <property type="match status" value="1"/>
</dbReference>
<dbReference type="EC" id="2.4.-.-" evidence="2"/>
<keyword evidence="2" id="KW-0808">Transferase</keyword>
<keyword evidence="3" id="KW-1185">Reference proteome</keyword>
<evidence type="ECO:0000313" key="2">
    <source>
        <dbReference type="EMBL" id="MFC5567264.1"/>
    </source>
</evidence>
<gene>
    <name evidence="2" type="ORF">ACFPOC_12700</name>
</gene>
<dbReference type="Pfam" id="PF13524">
    <property type="entry name" value="Glyco_trans_1_2"/>
    <property type="match status" value="1"/>
</dbReference>
<accession>A0ABW0SEA9</accession>
<sequence length="620" mass="67956">MTTTTAKPKLVFFQWDHAGNAKASRFLVLHMQDHVDCLREHFDVVVVNQDCDFAEVCDRHEPDLVLFESGYRSHGSRRIEIANARANPGLPRLGLHNGDPWCDRRAGFLSDMDRWGVETFFSIGTRMGDYTPAIADRLFVWPNFVNPATFHDYGLPKTVPVMLTGQAGSLYPWRQAVYPQITAHFACLVTPTFRYESRSAHRMLSGEGYARALNASMVAPTCGTMGNEFVRKHLEIPGSRCCLVTQRTAALEAAGFLDGENCVFAEAGDVVDRIDDLLASPDRLRAITDAGHALVHARHTIRHRPQIRQWFDLQQSLRLGESIVQRDPFADLAVTEGRGGLAWSGGPAQDRLLVAEGRALLASGRTEVARQRFDAALALVGYLPEARLDLARCDLTQGDAAAARARLATLIATTTSEYGAADPDPVELAWFLVALLASGDVPQAGRTLLRYPALSHPWLDHLVRAIGRLDPTFRASAPVPHRRPSLHEAPTMSPDEALAWLAGMLTACGQPDLARRLSAPANAAAKAPARASSPVRAAGALRDGLYAAMDDALPRLGLGHLKPGVPPLPEFGYGRLLAKQVLRAVLPTRARERLSRLRAWVRDRGDATPNLVPVRPTDKR</sequence>
<evidence type="ECO:0000313" key="3">
    <source>
        <dbReference type="Proteomes" id="UP001596056"/>
    </source>
</evidence>
<proteinExistence type="predicted"/>
<dbReference type="GO" id="GO:0016757">
    <property type="term" value="F:glycosyltransferase activity"/>
    <property type="evidence" value="ECO:0007669"/>
    <property type="project" value="UniProtKB-KW"/>
</dbReference>
<feature type="domain" description="Spore protein YkvP/CgeB glycosyl transferase-like" evidence="1">
    <location>
        <begin position="190"/>
        <end position="304"/>
    </location>
</feature>
<comment type="caution">
    <text evidence="2">The sequence shown here is derived from an EMBL/GenBank/DDBJ whole genome shotgun (WGS) entry which is preliminary data.</text>
</comment>
<dbReference type="InterPro" id="IPR055259">
    <property type="entry name" value="YkvP/CgeB_Glyco_trans-like"/>
</dbReference>
<dbReference type="Gene3D" id="1.25.40.10">
    <property type="entry name" value="Tetratricopeptide repeat domain"/>
    <property type="match status" value="1"/>
</dbReference>
<dbReference type="EMBL" id="JBHSNA010000012">
    <property type="protein sequence ID" value="MFC5567264.1"/>
    <property type="molecule type" value="Genomic_DNA"/>
</dbReference>
<dbReference type="InterPro" id="IPR011990">
    <property type="entry name" value="TPR-like_helical_dom_sf"/>
</dbReference>
<organism evidence="2 3">
    <name type="scientific">Rubellimicrobium aerolatum</name>
    <dbReference type="NCBI Taxonomy" id="490979"/>
    <lineage>
        <taxon>Bacteria</taxon>
        <taxon>Pseudomonadati</taxon>
        <taxon>Pseudomonadota</taxon>
        <taxon>Alphaproteobacteria</taxon>
        <taxon>Rhodobacterales</taxon>
        <taxon>Roseobacteraceae</taxon>
        <taxon>Rubellimicrobium</taxon>
    </lineage>
</organism>